<keyword evidence="3" id="KW-1185">Reference proteome</keyword>
<dbReference type="Pfam" id="PF00078">
    <property type="entry name" value="RVT_1"/>
    <property type="match status" value="1"/>
</dbReference>
<organism evidence="2 3">
    <name type="scientific">Gossypium arboreum</name>
    <name type="common">Tree cotton</name>
    <name type="synonym">Gossypium nanking</name>
    <dbReference type="NCBI Taxonomy" id="29729"/>
    <lineage>
        <taxon>Eukaryota</taxon>
        <taxon>Viridiplantae</taxon>
        <taxon>Streptophyta</taxon>
        <taxon>Embryophyta</taxon>
        <taxon>Tracheophyta</taxon>
        <taxon>Spermatophyta</taxon>
        <taxon>Magnoliopsida</taxon>
        <taxon>eudicotyledons</taxon>
        <taxon>Gunneridae</taxon>
        <taxon>Pentapetalae</taxon>
        <taxon>rosids</taxon>
        <taxon>malvids</taxon>
        <taxon>Malvales</taxon>
        <taxon>Malvaceae</taxon>
        <taxon>Malvoideae</taxon>
        <taxon>Gossypium</taxon>
    </lineage>
</organism>
<evidence type="ECO:0000313" key="3">
    <source>
        <dbReference type="Proteomes" id="UP001358586"/>
    </source>
</evidence>
<proteinExistence type="predicted"/>
<evidence type="ECO:0000259" key="1">
    <source>
        <dbReference type="Pfam" id="PF00078"/>
    </source>
</evidence>
<reference evidence="2 3" key="1">
    <citation type="submission" date="2023-03" db="EMBL/GenBank/DDBJ databases">
        <title>WGS of Gossypium arboreum.</title>
        <authorList>
            <person name="Yu D."/>
        </authorList>
    </citation>
    <scope>NUCLEOTIDE SEQUENCE [LARGE SCALE GENOMIC DNA]</scope>
    <source>
        <tissue evidence="2">Leaf</tissue>
    </source>
</reference>
<sequence>MLGKMGFSDGWIEMVMKYVESVSYLVVFNGKVEESFQPSHGLRQGDPLSTYLFRTCSEDLSTLLRATSMQSRLKGIRINRYALTVTHLLFADDSMIFVEALLKGF</sequence>
<evidence type="ECO:0000313" key="2">
    <source>
        <dbReference type="EMBL" id="KAK5818798.1"/>
    </source>
</evidence>
<name>A0ABR0PC73_GOSAR</name>
<accession>A0ABR0PC73</accession>
<feature type="domain" description="Reverse transcriptase" evidence="1">
    <location>
        <begin position="19"/>
        <end position="99"/>
    </location>
</feature>
<gene>
    <name evidence="2" type="ORF">PVK06_023743</name>
</gene>
<dbReference type="EMBL" id="JARKNE010000007">
    <property type="protein sequence ID" value="KAK5818798.1"/>
    <property type="molecule type" value="Genomic_DNA"/>
</dbReference>
<dbReference type="Proteomes" id="UP001358586">
    <property type="component" value="Chromosome 7"/>
</dbReference>
<protein>
    <recommendedName>
        <fullName evidence="1">Reverse transcriptase domain-containing protein</fullName>
    </recommendedName>
</protein>
<dbReference type="InterPro" id="IPR000477">
    <property type="entry name" value="RT_dom"/>
</dbReference>
<comment type="caution">
    <text evidence="2">The sequence shown here is derived from an EMBL/GenBank/DDBJ whole genome shotgun (WGS) entry which is preliminary data.</text>
</comment>